<accession>A0A2T4Z1K4</accession>
<dbReference type="EMBL" id="PZZL01000006">
    <property type="protein sequence ID" value="PTM53579.1"/>
    <property type="molecule type" value="Genomic_DNA"/>
</dbReference>
<organism evidence="2 3">
    <name type="scientific">Phreatobacter oligotrophus</name>
    <dbReference type="NCBI Taxonomy" id="1122261"/>
    <lineage>
        <taxon>Bacteria</taxon>
        <taxon>Pseudomonadati</taxon>
        <taxon>Pseudomonadota</taxon>
        <taxon>Alphaproteobacteria</taxon>
        <taxon>Hyphomicrobiales</taxon>
        <taxon>Phreatobacteraceae</taxon>
        <taxon>Phreatobacter</taxon>
    </lineage>
</organism>
<feature type="transmembrane region" description="Helical" evidence="1">
    <location>
        <begin position="206"/>
        <end position="237"/>
    </location>
</feature>
<feature type="transmembrane region" description="Helical" evidence="1">
    <location>
        <begin position="295"/>
        <end position="316"/>
    </location>
</feature>
<feature type="transmembrane region" description="Helical" evidence="1">
    <location>
        <begin position="269"/>
        <end position="289"/>
    </location>
</feature>
<gene>
    <name evidence="2" type="ORF">C8P69_106233</name>
</gene>
<feature type="transmembrane region" description="Helical" evidence="1">
    <location>
        <begin position="43"/>
        <end position="65"/>
    </location>
</feature>
<keyword evidence="1" id="KW-1133">Transmembrane helix</keyword>
<dbReference type="Proteomes" id="UP000241808">
    <property type="component" value="Unassembled WGS sequence"/>
</dbReference>
<feature type="transmembrane region" description="Helical" evidence="1">
    <location>
        <begin position="362"/>
        <end position="385"/>
    </location>
</feature>
<proteinExistence type="predicted"/>
<keyword evidence="1" id="KW-0472">Membrane</keyword>
<feature type="transmembrane region" description="Helical" evidence="1">
    <location>
        <begin position="182"/>
        <end position="199"/>
    </location>
</feature>
<keyword evidence="1" id="KW-0812">Transmembrane</keyword>
<name>A0A2T4Z1K4_9HYPH</name>
<feature type="transmembrane region" description="Helical" evidence="1">
    <location>
        <begin position="328"/>
        <end position="350"/>
    </location>
</feature>
<sequence length="736" mass="75928">MASAALRAAVLRPSPSTASDGVAEPARPVVIDAREARLASPRWLTLVSLAAALGFAGFGLGYSLLHALPTLYWDGWGYAGVLLRAHEGGTLADWARALHWRHNEHRPGLAKLVMLADWYVRPGFGVWIHLALMAAAGAFLFVLALADRVDRASLVVLMVAGAGLFLAPVHVENTTWFTQAQFPLFIGLSLGLIWAVMAARSTAHALLVACPLAVLCTYTMAAGVLAPVAAGAAALLFRRDGPRALAMVVPALIAAGLASLSVEGAAPARVFAAPLEALAYGLAFLGSVTPTRTVWLAQAVGLAIALGGLALIAWGAHRCWRRGQPLDPRAASLLGGIGLVLAVAVATGLARGAEGPPAYALVSRYALVSLTGLLLVILVAVRLWLHRPAVVLAGRLALVGAAVVAAVPHPWVSQVIQQRQRLADVADMARNGIADLEVLRFAYPSAEALRPILVSLRRAGLGLYDRAAGPAWPPLGALAGAIPPDLPVCGGTITAVTGIGPGAVRVSGVVGRASGAPAWIVARGADGAVTGWTRPRRSVIGPQSDVFTLAIRVEAAPGGIIGLDAAGAILCRFAMPSATPILFAQMPFMPGLAGTPADVLIRGEGFDPAPAPPAPLRPLAGVAAVHGSGLAGAARRGALRIEIRAVAAGQTLALPIAAGEDHRRQTVRLVDADGTLLAEAAPAFREHHLWYALLLPAALLRPGMALVVSDGGDGFGEWVAVGEPRWIVPPETGGRF</sequence>
<comment type="caution">
    <text evidence="2">The sequence shown here is derived from an EMBL/GenBank/DDBJ whole genome shotgun (WGS) entry which is preliminary data.</text>
</comment>
<feature type="transmembrane region" description="Helical" evidence="1">
    <location>
        <begin position="392"/>
        <end position="412"/>
    </location>
</feature>
<protein>
    <submittedName>
        <fullName evidence="2">Uncharacterized protein</fullName>
    </submittedName>
</protein>
<feature type="transmembrane region" description="Helical" evidence="1">
    <location>
        <begin position="243"/>
        <end position="262"/>
    </location>
</feature>
<evidence type="ECO:0000313" key="3">
    <source>
        <dbReference type="Proteomes" id="UP000241808"/>
    </source>
</evidence>
<feature type="transmembrane region" description="Helical" evidence="1">
    <location>
        <begin position="152"/>
        <end position="170"/>
    </location>
</feature>
<dbReference type="AlphaFoldDB" id="A0A2T4Z1K4"/>
<evidence type="ECO:0000313" key="2">
    <source>
        <dbReference type="EMBL" id="PTM53579.1"/>
    </source>
</evidence>
<reference evidence="2 3" key="1">
    <citation type="submission" date="2018-04" db="EMBL/GenBank/DDBJ databases">
        <title>Genomic Encyclopedia of Archaeal and Bacterial Type Strains, Phase II (KMG-II): from individual species to whole genera.</title>
        <authorList>
            <person name="Goeker M."/>
        </authorList>
    </citation>
    <scope>NUCLEOTIDE SEQUENCE [LARGE SCALE GENOMIC DNA]</scope>
    <source>
        <strain evidence="2 3">DSM 25521</strain>
    </source>
</reference>
<keyword evidence="3" id="KW-1185">Reference proteome</keyword>
<feature type="transmembrane region" description="Helical" evidence="1">
    <location>
        <begin position="124"/>
        <end position="145"/>
    </location>
</feature>
<evidence type="ECO:0000256" key="1">
    <source>
        <dbReference type="SAM" id="Phobius"/>
    </source>
</evidence>